<evidence type="ECO:0000313" key="2">
    <source>
        <dbReference type="EMBL" id="AQZ93402.1"/>
    </source>
</evidence>
<dbReference type="InterPro" id="IPR029058">
    <property type="entry name" value="AB_hydrolase_fold"/>
</dbReference>
<proteinExistence type="predicted"/>
<reference evidence="2 3" key="1">
    <citation type="submission" date="2017-03" db="EMBL/GenBank/DDBJ databases">
        <title>Complete genome sequence of the novel DNRA strain Pseudomonas sp. S-6-2 isolated from Chinese polluted river sediment. Journal of Biotechnology.</title>
        <authorList>
            <person name="Li J."/>
            <person name="Xiang F."/>
            <person name="Wang L."/>
            <person name="Xi L."/>
            <person name="Liu J."/>
        </authorList>
    </citation>
    <scope>NUCLEOTIDE SEQUENCE [LARGE SCALE GENOMIC DNA]</scope>
    <source>
        <strain evidence="2 3">S-6-2</strain>
    </source>
</reference>
<gene>
    <name evidence="2" type="ORF">BVH74_00855</name>
</gene>
<name>A0A1V0B0E2_9GAMM</name>
<sequence length="245" mass="26452">MTTCAEPPVLVLLPGMDGSGDLFAPLTAVLGDQCELLVMRYPPDQPLGYAALTQWVRAHLPEGRAFVLLGESFSGPLAISLAAQQPPGLCALVLCVSFTRNPRPGLWALRWLLPLLPFKALPAWLLSAVLLGRFANPALRQALAQALEPVHERVLRARAEAILRVNVDQELAQVDVPILYLRGDHDRLVPGRVSQRLTRIQPALQVVGIQAPHCLLQVAPAEAAAALEDFLRTVLAPSSATMADL</sequence>
<dbReference type="EMBL" id="CP020100">
    <property type="protein sequence ID" value="AQZ93402.1"/>
    <property type="molecule type" value="Genomic_DNA"/>
</dbReference>
<protein>
    <recommendedName>
        <fullName evidence="1">AB hydrolase-1 domain-containing protein</fullName>
    </recommendedName>
</protein>
<dbReference type="Pfam" id="PF12697">
    <property type="entry name" value="Abhydrolase_6"/>
    <property type="match status" value="1"/>
</dbReference>
<feature type="domain" description="AB hydrolase-1" evidence="1">
    <location>
        <begin position="10"/>
        <end position="225"/>
    </location>
</feature>
<organism evidence="2 3">
    <name type="scientific">Halopseudomonas phragmitis</name>
    <dbReference type="NCBI Taxonomy" id="1931241"/>
    <lineage>
        <taxon>Bacteria</taxon>
        <taxon>Pseudomonadati</taxon>
        <taxon>Pseudomonadota</taxon>
        <taxon>Gammaproteobacteria</taxon>
        <taxon>Pseudomonadales</taxon>
        <taxon>Pseudomonadaceae</taxon>
        <taxon>Halopseudomonas</taxon>
    </lineage>
</organism>
<dbReference type="AlphaFoldDB" id="A0A1V0B0E2"/>
<dbReference type="STRING" id="1931241.BVH74_00855"/>
<dbReference type="Proteomes" id="UP000243488">
    <property type="component" value="Chromosome"/>
</dbReference>
<evidence type="ECO:0000313" key="3">
    <source>
        <dbReference type="Proteomes" id="UP000243488"/>
    </source>
</evidence>
<dbReference type="InterPro" id="IPR000073">
    <property type="entry name" value="AB_hydrolase_1"/>
</dbReference>
<keyword evidence="3" id="KW-1185">Reference proteome</keyword>
<dbReference type="RefSeq" id="WP_080048260.1">
    <property type="nucleotide sequence ID" value="NZ_CP020100.1"/>
</dbReference>
<accession>A0A1V0B0E2</accession>
<dbReference type="SUPFAM" id="SSF53474">
    <property type="entry name" value="alpha/beta-Hydrolases"/>
    <property type="match status" value="1"/>
</dbReference>
<dbReference type="KEGG" id="ppha:BVH74_00855"/>
<dbReference type="Gene3D" id="3.40.50.1820">
    <property type="entry name" value="alpha/beta hydrolase"/>
    <property type="match status" value="1"/>
</dbReference>
<evidence type="ECO:0000259" key="1">
    <source>
        <dbReference type="Pfam" id="PF12697"/>
    </source>
</evidence>